<dbReference type="EMBL" id="JACHMH010000001">
    <property type="protein sequence ID" value="MBB4674088.1"/>
    <property type="molecule type" value="Genomic_DNA"/>
</dbReference>
<evidence type="ECO:0000313" key="2">
    <source>
        <dbReference type="EMBL" id="MBB4674088.1"/>
    </source>
</evidence>
<proteinExistence type="predicted"/>
<dbReference type="PANTHER" id="PTHR43162:SF1">
    <property type="entry name" value="PRESTALK A DIFFERENTIATION PROTEIN A"/>
    <property type="match status" value="1"/>
</dbReference>
<comment type="caution">
    <text evidence="2">The sequence shown here is derived from an EMBL/GenBank/DDBJ whole genome shotgun (WGS) entry which is preliminary data.</text>
</comment>
<accession>A0A7W7C6J3</accession>
<organism evidence="2 3">
    <name type="scientific">Crossiella cryophila</name>
    <dbReference type="NCBI Taxonomy" id="43355"/>
    <lineage>
        <taxon>Bacteria</taxon>
        <taxon>Bacillati</taxon>
        <taxon>Actinomycetota</taxon>
        <taxon>Actinomycetes</taxon>
        <taxon>Pseudonocardiales</taxon>
        <taxon>Pseudonocardiaceae</taxon>
        <taxon>Crossiella</taxon>
    </lineage>
</organism>
<dbReference type="InterPro" id="IPR016040">
    <property type="entry name" value="NAD(P)-bd_dom"/>
</dbReference>
<dbReference type="AlphaFoldDB" id="A0A7W7C6J3"/>
<dbReference type="PANTHER" id="PTHR43162">
    <property type="match status" value="1"/>
</dbReference>
<evidence type="ECO:0000259" key="1">
    <source>
        <dbReference type="Pfam" id="PF13460"/>
    </source>
</evidence>
<name>A0A7W7C6J3_9PSEU</name>
<dbReference type="Pfam" id="PF13460">
    <property type="entry name" value="NAD_binding_10"/>
    <property type="match status" value="1"/>
</dbReference>
<dbReference type="Proteomes" id="UP000533598">
    <property type="component" value="Unassembled WGS sequence"/>
</dbReference>
<feature type="domain" description="NAD(P)-binding" evidence="1">
    <location>
        <begin position="7"/>
        <end position="176"/>
    </location>
</feature>
<evidence type="ECO:0000313" key="3">
    <source>
        <dbReference type="Proteomes" id="UP000533598"/>
    </source>
</evidence>
<dbReference type="InterPro" id="IPR051604">
    <property type="entry name" value="Ergot_Alk_Oxidoreductase"/>
</dbReference>
<protein>
    <submittedName>
        <fullName evidence="2">Uncharacterized protein YbjT (DUF2867 family)</fullName>
    </submittedName>
</protein>
<dbReference type="RefSeq" id="WP_185000124.1">
    <property type="nucleotide sequence ID" value="NZ_BAAAUI010000011.1"/>
</dbReference>
<dbReference type="SUPFAM" id="SSF51735">
    <property type="entry name" value="NAD(P)-binding Rossmann-fold domains"/>
    <property type="match status" value="1"/>
</dbReference>
<sequence>MPILVTGATGSVGRHVVDGLLARGQQVRATTRTPETAELPAAAEVVKADITDPDTFLPALEGVEKLYLFPHFERLEYFLEQVRKAGVRRIVTLSSSSTVQRLRTNKEAGDGHLHVEQAVEDTGLEWTHLRPGMFAGNTGEWAESIKLNGLAYGAYPQARMVPIHERDIAEVGIAALLEDGHAYARYNLTGPEALTRVEQVEIIGEVLGRELKFVEQTPAEAVAFFLAQGWPEDVITMIEGYRAEATQRADEVSDATERVLGRPGLTYRQWVQDHADWFQ</sequence>
<dbReference type="Gene3D" id="3.40.50.720">
    <property type="entry name" value="NAD(P)-binding Rossmann-like Domain"/>
    <property type="match status" value="1"/>
</dbReference>
<gene>
    <name evidence="2" type="ORF">HNR67_000206</name>
</gene>
<reference evidence="2 3" key="1">
    <citation type="submission" date="2020-08" db="EMBL/GenBank/DDBJ databases">
        <title>Sequencing the genomes of 1000 actinobacteria strains.</title>
        <authorList>
            <person name="Klenk H.-P."/>
        </authorList>
    </citation>
    <scope>NUCLEOTIDE SEQUENCE [LARGE SCALE GENOMIC DNA]</scope>
    <source>
        <strain evidence="2 3">DSM 44230</strain>
    </source>
</reference>
<keyword evidence="3" id="KW-1185">Reference proteome</keyword>
<dbReference type="InterPro" id="IPR036291">
    <property type="entry name" value="NAD(P)-bd_dom_sf"/>
</dbReference>
<dbReference type="Gene3D" id="3.90.25.10">
    <property type="entry name" value="UDP-galactose 4-epimerase, domain 1"/>
    <property type="match status" value="1"/>
</dbReference>